<name>A0A1D6J1F6_MAIZE</name>
<reference evidence="1" key="1">
    <citation type="submission" date="2015-12" db="EMBL/GenBank/DDBJ databases">
        <title>Update maize B73 reference genome by single molecule sequencing technologies.</title>
        <authorList>
            <consortium name="Maize Genome Sequencing Project"/>
            <person name="Ware D."/>
        </authorList>
    </citation>
    <scope>NUCLEOTIDE SEQUENCE</scope>
    <source>
        <tissue evidence="1">Seedling</tissue>
    </source>
</reference>
<gene>
    <name evidence="1" type="ORF">ZEAMMB73_Zm00001d024713</name>
</gene>
<protein>
    <submittedName>
        <fullName evidence="1">RNA binding (RRM/RBD/RNP motifs) family protein</fullName>
    </submittedName>
</protein>
<evidence type="ECO:0000313" key="1">
    <source>
        <dbReference type="EMBL" id="AQK41848.1"/>
    </source>
</evidence>
<organism evidence="1">
    <name type="scientific">Zea mays</name>
    <name type="common">Maize</name>
    <dbReference type="NCBI Taxonomy" id="4577"/>
    <lineage>
        <taxon>Eukaryota</taxon>
        <taxon>Viridiplantae</taxon>
        <taxon>Streptophyta</taxon>
        <taxon>Embryophyta</taxon>
        <taxon>Tracheophyta</taxon>
        <taxon>Spermatophyta</taxon>
        <taxon>Magnoliopsida</taxon>
        <taxon>Liliopsida</taxon>
        <taxon>Poales</taxon>
        <taxon>Poaceae</taxon>
        <taxon>PACMAD clade</taxon>
        <taxon>Panicoideae</taxon>
        <taxon>Andropogonodae</taxon>
        <taxon>Andropogoneae</taxon>
        <taxon>Tripsacinae</taxon>
        <taxon>Zea</taxon>
    </lineage>
</organism>
<dbReference type="EMBL" id="CM000786">
    <property type="protein sequence ID" value="AQK41843.1"/>
    <property type="molecule type" value="Genomic_DNA"/>
</dbReference>
<dbReference type="EMBL" id="CM000786">
    <property type="protein sequence ID" value="AQK41877.1"/>
    <property type="molecule type" value="Genomic_DNA"/>
</dbReference>
<sequence length="14" mass="1440">MSGPPSPPYAVPCH</sequence>
<dbReference type="EMBL" id="CM000786">
    <property type="protein sequence ID" value="AQK41848.1"/>
    <property type="molecule type" value="Genomic_DNA"/>
</dbReference>
<accession>A0A1D6J1F6</accession>
<proteinExistence type="predicted"/>